<keyword evidence="3" id="KW-0862">Zinc</keyword>
<dbReference type="InterPro" id="IPR044237">
    <property type="entry name" value="ATXR2-like"/>
</dbReference>
<organism evidence="6 7">
    <name type="scientific">Cuscuta europaea</name>
    <name type="common">European dodder</name>
    <dbReference type="NCBI Taxonomy" id="41803"/>
    <lineage>
        <taxon>Eukaryota</taxon>
        <taxon>Viridiplantae</taxon>
        <taxon>Streptophyta</taxon>
        <taxon>Embryophyta</taxon>
        <taxon>Tracheophyta</taxon>
        <taxon>Spermatophyta</taxon>
        <taxon>Magnoliopsida</taxon>
        <taxon>eudicotyledons</taxon>
        <taxon>Gunneridae</taxon>
        <taxon>Pentapetalae</taxon>
        <taxon>asterids</taxon>
        <taxon>lamiids</taxon>
        <taxon>Solanales</taxon>
        <taxon>Convolvulaceae</taxon>
        <taxon>Cuscuteae</taxon>
        <taxon>Cuscuta</taxon>
        <taxon>Cuscuta subgen. Cuscuta</taxon>
    </lineage>
</organism>
<comment type="caution">
    <text evidence="6">The sequence shown here is derived from an EMBL/GenBank/DDBJ whole genome shotgun (WGS) entry which is preliminary data.</text>
</comment>
<evidence type="ECO:0000256" key="2">
    <source>
        <dbReference type="ARBA" id="ARBA00022771"/>
    </source>
</evidence>
<dbReference type="CDD" id="cd20071">
    <property type="entry name" value="SET_SMYD"/>
    <property type="match status" value="1"/>
</dbReference>
<name>A0A9P0ZHW2_CUSEU</name>
<feature type="region of interest" description="Disordered" evidence="4">
    <location>
        <begin position="136"/>
        <end position="162"/>
    </location>
</feature>
<evidence type="ECO:0000256" key="4">
    <source>
        <dbReference type="SAM" id="MobiDB-lite"/>
    </source>
</evidence>
<dbReference type="PANTHER" id="PTHR47436">
    <property type="entry name" value="HISTONE-LYSINE N-METHYLTRANSFERASE ATXR2"/>
    <property type="match status" value="1"/>
</dbReference>
<dbReference type="GO" id="GO:0008168">
    <property type="term" value="F:methyltransferase activity"/>
    <property type="evidence" value="ECO:0007669"/>
    <property type="project" value="InterPro"/>
</dbReference>
<dbReference type="SUPFAM" id="SSF82199">
    <property type="entry name" value="SET domain"/>
    <property type="match status" value="1"/>
</dbReference>
<dbReference type="PANTHER" id="PTHR47436:SF1">
    <property type="entry name" value="SET DOMAIN-CONTAINING PROTEIN"/>
    <property type="match status" value="1"/>
</dbReference>
<dbReference type="EMBL" id="CAMAPE010000038">
    <property type="protein sequence ID" value="CAH9099636.1"/>
    <property type="molecule type" value="Genomic_DNA"/>
</dbReference>
<evidence type="ECO:0000256" key="3">
    <source>
        <dbReference type="ARBA" id="ARBA00022833"/>
    </source>
</evidence>
<accession>A0A9P0ZHW2</accession>
<dbReference type="Gene3D" id="2.170.270.10">
    <property type="entry name" value="SET domain"/>
    <property type="match status" value="1"/>
</dbReference>
<dbReference type="SMART" id="SM00317">
    <property type="entry name" value="SET"/>
    <property type="match status" value="1"/>
</dbReference>
<protein>
    <recommendedName>
        <fullName evidence="5">SET domain-containing protein</fullName>
    </recommendedName>
</protein>
<dbReference type="Pfam" id="PF01753">
    <property type="entry name" value="zf-MYND"/>
    <property type="match status" value="1"/>
</dbReference>
<reference evidence="6" key="1">
    <citation type="submission" date="2022-07" db="EMBL/GenBank/DDBJ databases">
        <authorList>
            <person name="Macas J."/>
            <person name="Novak P."/>
            <person name="Neumann P."/>
        </authorList>
    </citation>
    <scope>NUCLEOTIDE SEQUENCE</scope>
</reference>
<dbReference type="Pfam" id="PF00856">
    <property type="entry name" value="SET"/>
    <property type="match status" value="1"/>
</dbReference>
<evidence type="ECO:0000313" key="6">
    <source>
        <dbReference type="EMBL" id="CAH9099636.1"/>
    </source>
</evidence>
<dbReference type="OrthoDB" id="5945798at2759"/>
<feature type="domain" description="SET" evidence="5">
    <location>
        <begin position="34"/>
        <end position="463"/>
    </location>
</feature>
<dbReference type="Proteomes" id="UP001152484">
    <property type="component" value="Unassembled WGS sequence"/>
</dbReference>
<dbReference type="InterPro" id="IPR046341">
    <property type="entry name" value="SET_dom_sf"/>
</dbReference>
<dbReference type="InterPro" id="IPR002893">
    <property type="entry name" value="Znf_MYND"/>
</dbReference>
<dbReference type="SUPFAM" id="SSF144232">
    <property type="entry name" value="HIT/MYND zinc finger-like"/>
    <property type="match status" value="1"/>
</dbReference>
<dbReference type="Gene3D" id="6.10.140.2220">
    <property type="match status" value="1"/>
</dbReference>
<evidence type="ECO:0000259" key="5">
    <source>
        <dbReference type="PROSITE" id="PS50280"/>
    </source>
</evidence>
<keyword evidence="2" id="KW-0863">Zinc-finger</keyword>
<proteinExistence type="predicted"/>
<dbReference type="PROSITE" id="PS50280">
    <property type="entry name" value="SET"/>
    <property type="match status" value="1"/>
</dbReference>
<dbReference type="AlphaFoldDB" id="A0A9P0ZHW2"/>
<evidence type="ECO:0000256" key="1">
    <source>
        <dbReference type="ARBA" id="ARBA00022723"/>
    </source>
</evidence>
<dbReference type="InterPro" id="IPR001214">
    <property type="entry name" value="SET_dom"/>
</dbReference>
<keyword evidence="7" id="KW-1185">Reference proteome</keyword>
<evidence type="ECO:0000313" key="7">
    <source>
        <dbReference type="Proteomes" id="UP001152484"/>
    </source>
</evidence>
<gene>
    <name evidence="6" type="ORF">CEURO_LOCUS14562</name>
</gene>
<dbReference type="GO" id="GO:0008270">
    <property type="term" value="F:zinc ion binding"/>
    <property type="evidence" value="ECO:0007669"/>
    <property type="project" value="UniProtKB-KW"/>
</dbReference>
<sequence length="503" mass="56579">MQMESSCPIGDHFSDQIAALLNTPPPLEAEKYYEDIISSRQCNGVKVKLNGDYGKGVYAEKNFKEGELVLKDKMLVGEQHSLNKLDCLVCSYCFRFIGSIEHQIGRQVYWKNFVDPTDECGREKSSHIKREFCDSDHTDEEDCSDTENLQEKGGCSSSNSNPKVSISKDLVQSLMNGDIRLPYSELFPLPPIVSCPGGCEETYYCSPSCADADWEEFHSLLCTGKGSKALSTMAVLKFIEHANETNDIFLPAAKVISFTILRYRKFKEDRLSGKGKLDSSGNSNFSFLMEAWKPVSMGYKKSWWDSVALPNDVEHSDEAEFRMQIKELANKSLQLLKAAIFDPECEPLFSLEIYGNIIGMFELNNLDLVVESPLVNYFLHIDDLPSLKKREAEPIVRPLFYALGDGYSICCEGTAFFPLQSCMNHSCKPNAKAFKREEDLDGQAIIIALEPIQKGEEITISYIDEELSVEDRQALLADYGFRCKCPKCLEDQLSVNDKTLSAC</sequence>
<keyword evidence="1" id="KW-0479">Metal-binding</keyword>